<evidence type="ECO:0000256" key="1">
    <source>
        <dbReference type="ARBA" id="ARBA00023015"/>
    </source>
</evidence>
<dbReference type="EMBL" id="SBIP01000003">
    <property type="protein sequence ID" value="RWX76645.1"/>
    <property type="molecule type" value="Genomic_DNA"/>
</dbReference>
<reference evidence="5 6" key="1">
    <citation type="submission" date="2019-01" db="EMBL/GenBank/DDBJ databases">
        <title>The draft genome of Rhizobium sp. 24NR.</title>
        <authorList>
            <person name="Liu L."/>
            <person name="Liang L."/>
            <person name="Shi S."/>
            <person name="Xu L."/>
            <person name="Wang X."/>
            <person name="Li L."/>
            <person name="Zhang X."/>
        </authorList>
    </citation>
    <scope>NUCLEOTIDE SEQUENCE [LARGE SCALE GENOMIC DNA]</scope>
    <source>
        <strain evidence="5 6">24NR</strain>
    </source>
</reference>
<evidence type="ECO:0000256" key="3">
    <source>
        <dbReference type="ARBA" id="ARBA00023163"/>
    </source>
</evidence>
<accession>A0A3S3RFW1</accession>
<dbReference type="SUPFAM" id="SSF46785">
    <property type="entry name" value="Winged helix' DNA-binding domain"/>
    <property type="match status" value="1"/>
</dbReference>
<keyword evidence="2" id="KW-0238">DNA-binding</keyword>
<sequence>MNVLSPEPSPMSFTDNTLLARLRQEELQVFASALERIELARGENLHEPFQPIGFVYFFESGLSSEIARNPQGKGIEVGCVGREGFSGLPLVLGVDRSPHHSFIQADAVAWRISATELHKAMEASPPLAKLLFRYIHVFMIQIASAALADGRYGVQQRLARWLLMSQDRLGNELPLTHDFLGLMLGVRRPSVTDALHLLEGKHLIKAERGLITVRDRKGLEELAGDAYGVPEAEYRRLILEA</sequence>
<evidence type="ECO:0000256" key="2">
    <source>
        <dbReference type="ARBA" id="ARBA00023125"/>
    </source>
</evidence>
<dbReference type="Proteomes" id="UP000287687">
    <property type="component" value="Unassembled WGS sequence"/>
</dbReference>
<dbReference type="OrthoDB" id="7506088at2"/>
<dbReference type="Gene3D" id="1.10.10.10">
    <property type="entry name" value="Winged helix-like DNA-binding domain superfamily/Winged helix DNA-binding domain"/>
    <property type="match status" value="1"/>
</dbReference>
<dbReference type="InterPro" id="IPR000595">
    <property type="entry name" value="cNMP-bd_dom"/>
</dbReference>
<dbReference type="SUPFAM" id="SSF51206">
    <property type="entry name" value="cAMP-binding domain-like"/>
    <property type="match status" value="1"/>
</dbReference>
<keyword evidence="6" id="KW-1185">Reference proteome</keyword>
<evidence type="ECO:0000313" key="6">
    <source>
        <dbReference type="Proteomes" id="UP000287687"/>
    </source>
</evidence>
<gene>
    <name evidence="5" type="ORF">EPK99_13245</name>
</gene>
<evidence type="ECO:0000313" key="5">
    <source>
        <dbReference type="EMBL" id="RWX76645.1"/>
    </source>
</evidence>
<name>A0A3S3RFW1_9HYPH</name>
<dbReference type="GO" id="GO:0003677">
    <property type="term" value="F:DNA binding"/>
    <property type="evidence" value="ECO:0007669"/>
    <property type="project" value="UniProtKB-KW"/>
</dbReference>
<dbReference type="InterPro" id="IPR036388">
    <property type="entry name" value="WH-like_DNA-bd_sf"/>
</dbReference>
<dbReference type="Gene3D" id="2.60.120.10">
    <property type="entry name" value="Jelly Rolls"/>
    <property type="match status" value="1"/>
</dbReference>
<dbReference type="CDD" id="cd00038">
    <property type="entry name" value="CAP_ED"/>
    <property type="match status" value="1"/>
</dbReference>
<dbReference type="Pfam" id="PF13545">
    <property type="entry name" value="HTH_Crp_2"/>
    <property type="match status" value="1"/>
</dbReference>
<keyword evidence="3" id="KW-0804">Transcription</keyword>
<proteinExistence type="predicted"/>
<evidence type="ECO:0000259" key="4">
    <source>
        <dbReference type="PROSITE" id="PS51063"/>
    </source>
</evidence>
<protein>
    <submittedName>
        <fullName evidence="5">Crp/Fnr family transcriptional regulator</fullName>
    </submittedName>
</protein>
<dbReference type="InterPro" id="IPR014710">
    <property type="entry name" value="RmlC-like_jellyroll"/>
</dbReference>
<dbReference type="InterPro" id="IPR018490">
    <property type="entry name" value="cNMP-bd_dom_sf"/>
</dbReference>
<organism evidence="5 6">
    <name type="scientific">Neorhizobium lilium</name>
    <dbReference type="NCBI Taxonomy" id="2503024"/>
    <lineage>
        <taxon>Bacteria</taxon>
        <taxon>Pseudomonadati</taxon>
        <taxon>Pseudomonadota</taxon>
        <taxon>Alphaproteobacteria</taxon>
        <taxon>Hyphomicrobiales</taxon>
        <taxon>Rhizobiaceae</taxon>
        <taxon>Rhizobium/Agrobacterium group</taxon>
        <taxon>Neorhizobium</taxon>
    </lineage>
</organism>
<dbReference type="InterPro" id="IPR012318">
    <property type="entry name" value="HTH_CRP"/>
</dbReference>
<dbReference type="InterPro" id="IPR036390">
    <property type="entry name" value="WH_DNA-bd_sf"/>
</dbReference>
<dbReference type="GO" id="GO:0006355">
    <property type="term" value="P:regulation of DNA-templated transcription"/>
    <property type="evidence" value="ECO:0007669"/>
    <property type="project" value="InterPro"/>
</dbReference>
<keyword evidence="1" id="KW-0805">Transcription regulation</keyword>
<comment type="caution">
    <text evidence="5">The sequence shown here is derived from an EMBL/GenBank/DDBJ whole genome shotgun (WGS) entry which is preliminary data.</text>
</comment>
<feature type="domain" description="HTH crp-type" evidence="4">
    <location>
        <begin position="152"/>
        <end position="217"/>
    </location>
</feature>
<dbReference type="AlphaFoldDB" id="A0A3S3RFW1"/>
<dbReference type="PROSITE" id="PS51063">
    <property type="entry name" value="HTH_CRP_2"/>
    <property type="match status" value="1"/>
</dbReference>